<proteinExistence type="inferred from homology"/>
<dbReference type="GO" id="GO:0005975">
    <property type="term" value="P:carbohydrate metabolic process"/>
    <property type="evidence" value="ECO:0007669"/>
    <property type="project" value="InterPro"/>
</dbReference>
<dbReference type="Proteomes" id="UP001153712">
    <property type="component" value="Chromosome 1"/>
</dbReference>
<dbReference type="SUPFAM" id="SSF51445">
    <property type="entry name" value="(Trans)glycosidases"/>
    <property type="match status" value="1"/>
</dbReference>
<comment type="subunit">
    <text evidence="2">Homodimer.</text>
</comment>
<dbReference type="FunFam" id="3.20.20.80:FF:000013">
    <property type="entry name" value="lactase-phlorizin hydrolase"/>
    <property type="match status" value="1"/>
</dbReference>
<dbReference type="InterPro" id="IPR033132">
    <property type="entry name" value="GH_1_N_CS"/>
</dbReference>
<dbReference type="EMBL" id="OU900094">
    <property type="protein sequence ID" value="CAG9853601.1"/>
    <property type="molecule type" value="Genomic_DNA"/>
</dbReference>
<dbReference type="Gene3D" id="3.20.20.80">
    <property type="entry name" value="Glycosidases"/>
    <property type="match status" value="1"/>
</dbReference>
<dbReference type="GO" id="GO:0008422">
    <property type="term" value="F:beta-glucosidase activity"/>
    <property type="evidence" value="ECO:0007669"/>
    <property type="project" value="TreeGrafter"/>
</dbReference>
<evidence type="ECO:0000256" key="4">
    <source>
        <dbReference type="ARBA" id="ARBA00023180"/>
    </source>
</evidence>
<dbReference type="PROSITE" id="PS00653">
    <property type="entry name" value="GLYCOSYL_HYDROL_F1_2"/>
    <property type="match status" value="1"/>
</dbReference>
<dbReference type="PANTHER" id="PTHR10353:SF36">
    <property type="entry name" value="LP05116P"/>
    <property type="match status" value="1"/>
</dbReference>
<protein>
    <recommendedName>
        <fullName evidence="9">Glycoside hydrolase family 1</fullName>
    </recommendedName>
</protein>
<comment type="similarity">
    <text evidence="1 6">Belongs to the glycosyl hydrolase 1 family.</text>
</comment>
<evidence type="ECO:0000256" key="6">
    <source>
        <dbReference type="RuleBase" id="RU003690"/>
    </source>
</evidence>
<dbReference type="OrthoDB" id="65569at2759"/>
<evidence type="ECO:0000256" key="1">
    <source>
        <dbReference type="ARBA" id="ARBA00010838"/>
    </source>
</evidence>
<dbReference type="AlphaFoldDB" id="A0A9N9TF21"/>
<accession>A0A9N9TF21</accession>
<dbReference type="Pfam" id="PF00232">
    <property type="entry name" value="Glyco_hydro_1"/>
    <property type="match status" value="1"/>
</dbReference>
<evidence type="ECO:0000256" key="3">
    <source>
        <dbReference type="ARBA" id="ARBA00022801"/>
    </source>
</evidence>
<reference evidence="7" key="1">
    <citation type="submission" date="2022-01" db="EMBL/GenBank/DDBJ databases">
        <authorList>
            <person name="King R."/>
        </authorList>
    </citation>
    <scope>NUCLEOTIDE SEQUENCE</scope>
</reference>
<evidence type="ECO:0000313" key="7">
    <source>
        <dbReference type="EMBL" id="CAG9853601.1"/>
    </source>
</evidence>
<name>A0A9N9TF21_PHYSR</name>
<sequence>MIVFVDELDGEEKINVYQAYDFIFGSATAAYQIEGGWSDDGKGESHWDRWTHCTPSLIANGDNADVACDSYHNYKEDVALLANMGAQFYRFSISWPRILPDGLVHKINEPGVQYYRNLISELKHNNILPFATLYHWDLPQKLSELGGWTNPWILSWFTDYARLCFQLFGDDVKHWMTINEPKQVCSFSYGIGLLAPGVCSPGVGEYLAVHNVIRAHAEVYHVYNKEFRCKQGGMLGIVVDSPWYEPEDPGNPDDVAAVDSKLLFGIGIYLHPLVFGDYPDVVKEKVKRRSEVQGFQRSRLPEFNDDEKLKLKKCFDFIGLNYYTSGIAKGDRSNPEGKGCFVDCEAIEYQAHCWESCALFWLKVVPKGIRHVLKWLTDHFERPLIYITENGYADNGGLEDYARINYIKRHLSQVKDAIDLDNCNVKGYAYWSLLDNFEWREGFRPRMGLISVDYRSPCRRRTPKKSAEYYKNVISARAVIDDQ</sequence>
<keyword evidence="3" id="KW-0378">Hydrolase</keyword>
<dbReference type="PANTHER" id="PTHR10353">
    <property type="entry name" value="GLYCOSYL HYDROLASE"/>
    <property type="match status" value="1"/>
</dbReference>
<evidence type="ECO:0000256" key="2">
    <source>
        <dbReference type="ARBA" id="ARBA00011738"/>
    </source>
</evidence>
<dbReference type="InterPro" id="IPR001360">
    <property type="entry name" value="Glyco_hydro_1"/>
</dbReference>
<organism evidence="7 8">
    <name type="scientific">Phyllotreta striolata</name>
    <name type="common">Striped flea beetle</name>
    <name type="synonym">Crioceris striolata</name>
    <dbReference type="NCBI Taxonomy" id="444603"/>
    <lineage>
        <taxon>Eukaryota</taxon>
        <taxon>Metazoa</taxon>
        <taxon>Ecdysozoa</taxon>
        <taxon>Arthropoda</taxon>
        <taxon>Hexapoda</taxon>
        <taxon>Insecta</taxon>
        <taxon>Pterygota</taxon>
        <taxon>Neoptera</taxon>
        <taxon>Endopterygota</taxon>
        <taxon>Coleoptera</taxon>
        <taxon>Polyphaga</taxon>
        <taxon>Cucujiformia</taxon>
        <taxon>Chrysomeloidea</taxon>
        <taxon>Chrysomelidae</taxon>
        <taxon>Galerucinae</taxon>
        <taxon>Alticini</taxon>
        <taxon>Phyllotreta</taxon>
    </lineage>
</organism>
<keyword evidence="8" id="KW-1185">Reference proteome</keyword>
<evidence type="ECO:0008006" key="9">
    <source>
        <dbReference type="Google" id="ProtNLM"/>
    </source>
</evidence>
<keyword evidence="5" id="KW-0326">Glycosidase</keyword>
<evidence type="ECO:0000256" key="5">
    <source>
        <dbReference type="ARBA" id="ARBA00023295"/>
    </source>
</evidence>
<dbReference type="PRINTS" id="PR00131">
    <property type="entry name" value="GLHYDRLASE1"/>
</dbReference>
<keyword evidence="4" id="KW-0325">Glycoprotein</keyword>
<evidence type="ECO:0000313" key="8">
    <source>
        <dbReference type="Proteomes" id="UP001153712"/>
    </source>
</evidence>
<gene>
    <name evidence="7" type="ORF">PHYEVI_LOCUS74</name>
</gene>
<dbReference type="InterPro" id="IPR017853">
    <property type="entry name" value="GH"/>
</dbReference>